<feature type="compositionally biased region" description="Basic and acidic residues" evidence="1">
    <location>
        <begin position="220"/>
        <end position="230"/>
    </location>
</feature>
<proteinExistence type="predicted"/>
<evidence type="ECO:0000256" key="2">
    <source>
        <dbReference type="SAM" id="SignalP"/>
    </source>
</evidence>
<reference evidence="3" key="1">
    <citation type="submission" date="2021-01" db="EMBL/GenBank/DDBJ databases">
        <authorList>
            <person name="Corre E."/>
            <person name="Pelletier E."/>
            <person name="Niang G."/>
            <person name="Scheremetjew M."/>
            <person name="Finn R."/>
            <person name="Kale V."/>
            <person name="Holt S."/>
            <person name="Cochrane G."/>
            <person name="Meng A."/>
            <person name="Brown T."/>
            <person name="Cohen L."/>
        </authorList>
    </citation>
    <scope>NUCLEOTIDE SEQUENCE</scope>
    <source>
        <strain evidence="3">CCMP3107</strain>
    </source>
</reference>
<feature type="compositionally biased region" description="Basic and acidic residues" evidence="1">
    <location>
        <begin position="278"/>
        <end position="289"/>
    </location>
</feature>
<evidence type="ECO:0000313" key="4">
    <source>
        <dbReference type="EMBL" id="CAE0633385.1"/>
    </source>
</evidence>
<dbReference type="AlphaFoldDB" id="A0A6V2XM98"/>
<gene>
    <name evidence="3" type="ORF">HAKA00212_LOCUS12097</name>
    <name evidence="4" type="ORF">HAKA00212_LOCUS12098</name>
</gene>
<evidence type="ECO:0000256" key="1">
    <source>
        <dbReference type="SAM" id="MobiDB-lite"/>
    </source>
</evidence>
<feature type="signal peptide" evidence="2">
    <location>
        <begin position="1"/>
        <end position="20"/>
    </location>
</feature>
<dbReference type="EMBL" id="HBIU01026158">
    <property type="protein sequence ID" value="CAE0633384.1"/>
    <property type="molecule type" value="Transcribed_RNA"/>
</dbReference>
<organism evidence="3">
    <name type="scientific">Heterosigma akashiwo</name>
    <name type="common">Chromophytic alga</name>
    <name type="synonym">Heterosigma carterae</name>
    <dbReference type="NCBI Taxonomy" id="2829"/>
    <lineage>
        <taxon>Eukaryota</taxon>
        <taxon>Sar</taxon>
        <taxon>Stramenopiles</taxon>
        <taxon>Ochrophyta</taxon>
        <taxon>Raphidophyceae</taxon>
        <taxon>Chattonellales</taxon>
        <taxon>Chattonellaceae</taxon>
        <taxon>Heterosigma</taxon>
    </lineage>
</organism>
<name>A0A6V2XM98_HETAK</name>
<feature type="chain" id="PRO_5036394176" evidence="2">
    <location>
        <begin position="21"/>
        <end position="515"/>
    </location>
</feature>
<evidence type="ECO:0000313" key="3">
    <source>
        <dbReference type="EMBL" id="CAE0633384.1"/>
    </source>
</evidence>
<feature type="region of interest" description="Disordered" evidence="1">
    <location>
        <begin position="141"/>
        <end position="207"/>
    </location>
</feature>
<protein>
    <submittedName>
        <fullName evidence="3">Uncharacterized protein</fullName>
    </submittedName>
</protein>
<accession>A0A6V2XM98</accession>
<sequence>MSRGQLLVCLWAGLSVSVVGFLPTSGFSGFSKCSPQQCRPTVKSSLKMSYRENHKSGYGDEAGNLDYIKTLLTHQAVKTFMYYSEEFHDKTTTEWIKKFDDAQQILQQSAGKITWDVYMETLMRCEPEEISIKKIAQASRGGSSGAAKFKPSYFDDPIRSRSKPQPQDATAGYSETDYEVGTRNPIVERKVGKAAEDKPRSARSSFSSYFDSMATPAGNDAKDVDAEAKAPRSAPASYLDAMAPAAGEAEPAPTKKDEGARTGGGGYFDSIDAVHPSHAKERDEDRETLRPNPYITNDAVYEYKVLIDPMSLAKRILTVREQLAGEWREDLKLIDLANQELLRYHYDETVLGEKEAEKGSMLVFESDPFGPSSPYRAESYKLLTEMVTTVAMRRFEMEVEKKNNPKAKQWLKTIKTEAEEKGLEGNDLIKYIFKSAKEGAETAEERAEATYTAERLARVIMSQRAAVAEENLGGLAETKADHSAILTRMLNEQLKKEMSIVDKLEYEYKISVAAE</sequence>
<feature type="compositionally biased region" description="Basic and acidic residues" evidence="1">
    <location>
        <begin position="186"/>
        <end position="200"/>
    </location>
</feature>
<feature type="region of interest" description="Disordered" evidence="1">
    <location>
        <begin position="244"/>
        <end position="291"/>
    </location>
</feature>
<feature type="region of interest" description="Disordered" evidence="1">
    <location>
        <begin position="216"/>
        <end position="235"/>
    </location>
</feature>
<dbReference type="EMBL" id="HBIU01026160">
    <property type="protein sequence ID" value="CAE0633385.1"/>
    <property type="molecule type" value="Transcribed_RNA"/>
</dbReference>
<keyword evidence="2" id="KW-0732">Signal</keyword>